<dbReference type="InterPro" id="IPR050251">
    <property type="entry name" value="HpcH-HpaI_aldolase"/>
</dbReference>
<organism evidence="5 6">
    <name type="scientific">Nocardia abscessus</name>
    <dbReference type="NCBI Taxonomy" id="120957"/>
    <lineage>
        <taxon>Bacteria</taxon>
        <taxon>Bacillati</taxon>
        <taxon>Actinomycetota</taxon>
        <taxon>Actinomycetes</taxon>
        <taxon>Mycobacteriales</taxon>
        <taxon>Nocardiaceae</taxon>
        <taxon>Nocardia</taxon>
    </lineage>
</organism>
<proteinExistence type="inferred from homology"/>
<dbReference type="Pfam" id="PF03328">
    <property type="entry name" value="HpcH_HpaI"/>
    <property type="match status" value="1"/>
</dbReference>
<keyword evidence="3" id="KW-0456">Lyase</keyword>
<keyword evidence="6" id="KW-1185">Reference proteome</keyword>
<name>A0ABS0CEP0_9NOCA</name>
<dbReference type="Proteomes" id="UP000807309">
    <property type="component" value="Unassembled WGS sequence"/>
</dbReference>
<evidence type="ECO:0000313" key="6">
    <source>
        <dbReference type="Proteomes" id="UP000807309"/>
    </source>
</evidence>
<gene>
    <name evidence="5" type="ORF">IU470_27355</name>
</gene>
<evidence type="ECO:0000259" key="4">
    <source>
        <dbReference type="Pfam" id="PF03328"/>
    </source>
</evidence>
<dbReference type="SUPFAM" id="SSF51621">
    <property type="entry name" value="Phosphoenolpyruvate/pyruvate domain"/>
    <property type="match status" value="1"/>
</dbReference>
<dbReference type="InterPro" id="IPR015813">
    <property type="entry name" value="Pyrv/PenolPyrv_kinase-like_dom"/>
</dbReference>
<dbReference type="Gene3D" id="3.20.20.60">
    <property type="entry name" value="Phosphoenolpyruvate-binding domains"/>
    <property type="match status" value="1"/>
</dbReference>
<feature type="domain" description="HpcH/HpaI aldolase/citrate lyase" evidence="4">
    <location>
        <begin position="23"/>
        <end position="248"/>
    </location>
</feature>
<sequence length="263" mass="27129">MTSRPTPSATGFTERLRSGRQTIGYWVVCDNPIATERIAMAGYDYVCIDAQHGLIEYRGLLAGITAIDAAGTGAAALVRVQANDPFWISQALDAGARGVVVPMVGTASEAKAAVAACRFPPAGHRSNGALRAGLRIGPSPAQSNADIACVVMIETALGLRNVAEIVSVPGVDAIYIGPSDLRLALGGATPTDPAVDAEFDDALRTVLEAAKVAGIAVGIHCPDGVTAARRLAAGFNFVSVANDLMHLEQAVKSHLADVPEESC</sequence>
<dbReference type="PANTHER" id="PTHR30502:SF0">
    <property type="entry name" value="PHOSPHOENOLPYRUVATE CARBOXYLASE FAMILY PROTEIN"/>
    <property type="match status" value="1"/>
</dbReference>
<evidence type="ECO:0000256" key="2">
    <source>
        <dbReference type="ARBA" id="ARBA00022723"/>
    </source>
</evidence>
<keyword evidence="2" id="KW-0479">Metal-binding</keyword>
<dbReference type="RefSeq" id="WP_195035690.1">
    <property type="nucleotide sequence ID" value="NZ_JADLRE010000026.1"/>
</dbReference>
<reference evidence="5 6" key="1">
    <citation type="submission" date="2020-10" db="EMBL/GenBank/DDBJ databases">
        <title>Identification of Nocardia species via Next-generation sequencing and recognition of intraspecies genetic diversity.</title>
        <authorList>
            <person name="Li P."/>
            <person name="Li P."/>
            <person name="Lu B."/>
        </authorList>
    </citation>
    <scope>NUCLEOTIDE SEQUENCE [LARGE SCALE GENOMIC DNA]</scope>
    <source>
        <strain evidence="5 6">N-11</strain>
    </source>
</reference>
<dbReference type="InterPro" id="IPR040442">
    <property type="entry name" value="Pyrv_kinase-like_dom_sf"/>
</dbReference>
<dbReference type="InterPro" id="IPR005000">
    <property type="entry name" value="Aldolase/citrate-lyase_domain"/>
</dbReference>
<accession>A0ABS0CEP0</accession>
<dbReference type="EMBL" id="JADLRE010000026">
    <property type="protein sequence ID" value="MBF6228805.1"/>
    <property type="molecule type" value="Genomic_DNA"/>
</dbReference>
<comment type="similarity">
    <text evidence="1">Belongs to the HpcH/HpaI aldolase family.</text>
</comment>
<evidence type="ECO:0000313" key="5">
    <source>
        <dbReference type="EMBL" id="MBF6228805.1"/>
    </source>
</evidence>
<evidence type="ECO:0000256" key="1">
    <source>
        <dbReference type="ARBA" id="ARBA00005568"/>
    </source>
</evidence>
<protein>
    <submittedName>
        <fullName evidence="5">Aldolase</fullName>
    </submittedName>
</protein>
<evidence type="ECO:0000256" key="3">
    <source>
        <dbReference type="ARBA" id="ARBA00023239"/>
    </source>
</evidence>
<comment type="caution">
    <text evidence="5">The sequence shown here is derived from an EMBL/GenBank/DDBJ whole genome shotgun (WGS) entry which is preliminary data.</text>
</comment>
<dbReference type="PANTHER" id="PTHR30502">
    <property type="entry name" value="2-KETO-3-DEOXY-L-RHAMNONATE ALDOLASE"/>
    <property type="match status" value="1"/>
</dbReference>